<geneLocation type="plasmid" evidence="7 8">
    <name>p90204</name>
</geneLocation>
<dbReference type="PANTHER" id="PTHR39210">
    <property type="entry name" value="HEPARIN-SULFATE LYASE"/>
    <property type="match status" value="1"/>
</dbReference>
<keyword evidence="4" id="KW-0456">Lyase</keyword>
<dbReference type="Gene3D" id="2.70.98.70">
    <property type="match status" value="1"/>
</dbReference>
<dbReference type="SUPFAM" id="SSF48230">
    <property type="entry name" value="Chondroitin AC/alginate lyase"/>
    <property type="match status" value="1"/>
</dbReference>
<dbReference type="RefSeq" id="WP_272833966.1">
    <property type="nucleotide sequence ID" value="NZ_CP067137.1"/>
</dbReference>
<comment type="subcellular location">
    <subcellularLocation>
        <location evidence="1">Periplasm</location>
    </subcellularLocation>
</comment>
<dbReference type="InterPro" id="IPR031680">
    <property type="entry name" value="Hepar_II_III_N"/>
</dbReference>
<evidence type="ECO:0000256" key="1">
    <source>
        <dbReference type="ARBA" id="ARBA00004418"/>
    </source>
</evidence>
<accession>A0ABY7SQT3</accession>
<dbReference type="Gene3D" id="1.50.10.100">
    <property type="entry name" value="Chondroitin AC/alginate lyase"/>
    <property type="match status" value="1"/>
</dbReference>
<gene>
    <name evidence="7" type="ORF">JHX87_18090</name>
</gene>
<sequence length="589" mass="66998">MQKPSEMGRHCSLTDTVANHYLQKMYGHRPAEMSAVLLSGLPPAIDVGNHPDAGSIRRYDKKVISNMIAEELLRSANPAAAKFLQKSNSGRRHLDYKRLQDLLDGGVFKATSFDATRIDVVGFDWEAPGFDRNWWWQLQPLPFLEWYRNSYEIQSDEEKLKYYKTCRDAIIWWKNTASCNEKSPLAWHDHTVAYRLKNIANWLLFCHLNELGSDNDAADDALANILVQHFDWLKEDDHYSRHTNHGFDQAMMGLVAALMYSAPAFQEYRTLNRKRLKDEVEFAFTTEGVHKENSPGYQKTMTRRLRQLKTLSIFGESELVDLGERYMASAEEFLSTITLPNGLLPMVGDTRGGDVGLPYIQKKKIDICDYTASGYVIVRGTVLGQDFHLLFKNSHLSHYHRHDDDLSIHLYFGGHVFLGDGGLGSHNETDERRKLLRSCLSHNAPYIIDQDSIRVPSYLNGFMPSTRIIGSRIVGESYSYGIALRREVDLEKLIDGIITLRDTAPQSKGSVVASNFYSSIDCVQDHNCLHFGTEGARKIRLSVTDDTVIKRERTFHSAEFGKFTEASAISLSRRQGPKKNNVEVTLALF</sequence>
<name>A0ABY7SQT3_9RHOB</name>
<evidence type="ECO:0000259" key="6">
    <source>
        <dbReference type="Pfam" id="PF16889"/>
    </source>
</evidence>
<dbReference type="PANTHER" id="PTHR39210:SF1">
    <property type="entry name" value="HEPARIN-SULFATE LYASE"/>
    <property type="match status" value="1"/>
</dbReference>
<feature type="domain" description="Heparin-sulfate lyase N-terminal" evidence="6">
    <location>
        <begin position="123"/>
        <end position="352"/>
    </location>
</feature>
<dbReference type="Pfam" id="PF07940">
    <property type="entry name" value="Hepar_II_III_C"/>
    <property type="match status" value="1"/>
</dbReference>
<organism evidence="7 8">
    <name type="scientific">Paracoccus fistulariae</name>
    <dbReference type="NCBI Taxonomy" id="658446"/>
    <lineage>
        <taxon>Bacteria</taxon>
        <taxon>Pseudomonadati</taxon>
        <taxon>Pseudomonadota</taxon>
        <taxon>Alphaproteobacteria</taxon>
        <taxon>Rhodobacterales</taxon>
        <taxon>Paracoccaceae</taxon>
        <taxon>Paracoccus</taxon>
    </lineage>
</organism>
<dbReference type="Pfam" id="PF16889">
    <property type="entry name" value="Hepar_II_III_N"/>
    <property type="match status" value="1"/>
</dbReference>
<dbReference type="InterPro" id="IPR008929">
    <property type="entry name" value="Chondroitin_lyas"/>
</dbReference>
<dbReference type="InterPro" id="IPR012480">
    <property type="entry name" value="Hepar_II_III_C"/>
</dbReference>
<evidence type="ECO:0000259" key="5">
    <source>
        <dbReference type="Pfam" id="PF07940"/>
    </source>
</evidence>
<dbReference type="EMBL" id="CP067137">
    <property type="protein sequence ID" value="WCR09206.1"/>
    <property type="molecule type" value="Genomic_DNA"/>
</dbReference>
<keyword evidence="8" id="KW-1185">Reference proteome</keyword>
<evidence type="ECO:0000256" key="3">
    <source>
        <dbReference type="ARBA" id="ARBA00022764"/>
    </source>
</evidence>
<protein>
    <submittedName>
        <fullName evidence="7">Heparinase II/III family protein</fullName>
    </submittedName>
</protein>
<evidence type="ECO:0000313" key="8">
    <source>
        <dbReference type="Proteomes" id="UP001219349"/>
    </source>
</evidence>
<keyword evidence="7" id="KW-0614">Plasmid</keyword>
<keyword evidence="3" id="KW-0574">Periplasm</keyword>
<evidence type="ECO:0000256" key="2">
    <source>
        <dbReference type="ARBA" id="ARBA00022729"/>
    </source>
</evidence>
<keyword evidence="2" id="KW-0732">Signal</keyword>
<feature type="domain" description="Heparinase II/III-like C-terminal" evidence="5">
    <location>
        <begin position="371"/>
        <end position="574"/>
    </location>
</feature>
<evidence type="ECO:0000256" key="4">
    <source>
        <dbReference type="ARBA" id="ARBA00023239"/>
    </source>
</evidence>
<reference evidence="7 8" key="1">
    <citation type="submission" date="2021-01" db="EMBL/GenBank/DDBJ databases">
        <title>Biogeographic distribution of Paracoccus.</title>
        <authorList>
            <person name="Hollensteiner J."/>
            <person name="Leineberger J."/>
            <person name="Brinkhoff T."/>
            <person name="Daniel R."/>
        </authorList>
    </citation>
    <scope>NUCLEOTIDE SEQUENCE [LARGE SCALE GENOMIC DNA]</scope>
    <source>
        <strain evidence="7 8">KCTC 22803</strain>
        <plasmid evidence="7 8">p90204</plasmid>
    </source>
</reference>
<proteinExistence type="predicted"/>
<evidence type="ECO:0000313" key="7">
    <source>
        <dbReference type="EMBL" id="WCR09206.1"/>
    </source>
</evidence>
<dbReference type="Proteomes" id="UP001219349">
    <property type="component" value="Plasmid p90204"/>
</dbReference>